<name>A0ABU2CPH7_9MICO</name>
<evidence type="ECO:0000313" key="2">
    <source>
        <dbReference type="EMBL" id="MDR7383249.1"/>
    </source>
</evidence>
<keyword evidence="2" id="KW-0238">DNA-binding</keyword>
<accession>A0ABU2CPH7</accession>
<comment type="caution">
    <text evidence="2">The sequence shown here is derived from an EMBL/GenBank/DDBJ whole genome shotgun (WGS) entry which is preliminary data.</text>
</comment>
<dbReference type="InterPro" id="IPR002145">
    <property type="entry name" value="CopG"/>
</dbReference>
<reference evidence="2 3" key="1">
    <citation type="submission" date="2023-07" db="EMBL/GenBank/DDBJ databases">
        <title>Sequencing the genomes of 1000 actinobacteria strains.</title>
        <authorList>
            <person name="Klenk H.-P."/>
        </authorList>
    </citation>
    <scope>NUCLEOTIDE SEQUENCE [LARGE SCALE GENOMIC DNA]</scope>
    <source>
        <strain evidence="2 3">DSM 45554</strain>
    </source>
</reference>
<dbReference type="GO" id="GO:0003677">
    <property type="term" value="F:DNA binding"/>
    <property type="evidence" value="ECO:0007669"/>
    <property type="project" value="UniProtKB-KW"/>
</dbReference>
<dbReference type="RefSeq" id="WP_274994721.1">
    <property type="nucleotide sequence ID" value="NZ_JAJQQP010000007.1"/>
</dbReference>
<sequence>MSHRTQITLEDAQYERLLAEARQTGLGLAELVRRAVDKTYGRSGTEEFRDAVDQAFGAWSERDADGEAYVERIRTARADRFGEW</sequence>
<dbReference type="Pfam" id="PF01402">
    <property type="entry name" value="RHH_1"/>
    <property type="match status" value="1"/>
</dbReference>
<proteinExistence type="predicted"/>
<protein>
    <submittedName>
        <fullName evidence="2">DNA-binding ribbon-helix-helix protein</fullName>
    </submittedName>
</protein>
<feature type="domain" description="Ribbon-helix-helix protein CopG" evidence="1">
    <location>
        <begin position="3"/>
        <end position="40"/>
    </location>
</feature>
<dbReference type="EMBL" id="JAVDYE010000001">
    <property type="protein sequence ID" value="MDR7383249.1"/>
    <property type="molecule type" value="Genomic_DNA"/>
</dbReference>
<gene>
    <name evidence="2" type="ORF">J2S48_002764</name>
</gene>
<evidence type="ECO:0000313" key="3">
    <source>
        <dbReference type="Proteomes" id="UP001183585"/>
    </source>
</evidence>
<evidence type="ECO:0000259" key="1">
    <source>
        <dbReference type="Pfam" id="PF01402"/>
    </source>
</evidence>
<organism evidence="2 3">
    <name type="scientific">Promicromonospora iranensis</name>
    <dbReference type="NCBI Taxonomy" id="1105144"/>
    <lineage>
        <taxon>Bacteria</taxon>
        <taxon>Bacillati</taxon>
        <taxon>Actinomycetota</taxon>
        <taxon>Actinomycetes</taxon>
        <taxon>Micrococcales</taxon>
        <taxon>Promicromonosporaceae</taxon>
        <taxon>Promicromonospora</taxon>
    </lineage>
</organism>
<keyword evidence="3" id="KW-1185">Reference proteome</keyword>
<dbReference type="Proteomes" id="UP001183585">
    <property type="component" value="Unassembled WGS sequence"/>
</dbReference>